<feature type="coiled-coil region" evidence="3">
    <location>
        <begin position="70"/>
        <end position="104"/>
    </location>
</feature>
<feature type="transmembrane region" description="Helical" evidence="4">
    <location>
        <begin position="112"/>
        <end position="133"/>
    </location>
</feature>
<dbReference type="PRINTS" id="PR00219">
    <property type="entry name" value="SYNAPTOBREVN"/>
</dbReference>
<dbReference type="PANTHER" id="PTHR21136">
    <property type="entry name" value="SNARE PROTEINS"/>
    <property type="match status" value="1"/>
</dbReference>
<reference evidence="6" key="1">
    <citation type="submission" date="2021-01" db="EMBL/GenBank/DDBJ databases">
        <authorList>
            <person name="Corre E."/>
            <person name="Pelletier E."/>
            <person name="Niang G."/>
            <person name="Scheremetjew M."/>
            <person name="Finn R."/>
            <person name="Kale V."/>
            <person name="Holt S."/>
            <person name="Cochrane G."/>
            <person name="Meng A."/>
            <person name="Brown T."/>
            <person name="Cohen L."/>
        </authorList>
    </citation>
    <scope>NUCLEOTIDE SEQUENCE</scope>
</reference>
<dbReference type="GO" id="GO:0016192">
    <property type="term" value="P:vesicle-mediated transport"/>
    <property type="evidence" value="ECO:0007669"/>
    <property type="project" value="InterPro"/>
</dbReference>
<dbReference type="PANTHER" id="PTHR21136:SF168">
    <property type="entry name" value="VESICLE-ASSOCIATED MEMBRANE PROTEIN 9"/>
    <property type="match status" value="1"/>
</dbReference>
<dbReference type="PROSITE" id="PS50892">
    <property type="entry name" value="V_SNARE"/>
    <property type="match status" value="1"/>
</dbReference>
<accession>A0A7S1H1P6</accession>
<dbReference type="InterPro" id="IPR001388">
    <property type="entry name" value="Synaptobrevin-like"/>
</dbReference>
<keyword evidence="4" id="KW-1133">Transmembrane helix</keyword>
<name>A0A7S1H1P6_9STRA</name>
<dbReference type="Gene3D" id="1.20.5.110">
    <property type="match status" value="1"/>
</dbReference>
<evidence type="ECO:0000256" key="3">
    <source>
        <dbReference type="SAM" id="Coils"/>
    </source>
</evidence>
<dbReference type="InterPro" id="IPR051097">
    <property type="entry name" value="Synaptobrevin-like_transport"/>
</dbReference>
<evidence type="ECO:0000256" key="4">
    <source>
        <dbReference type="SAM" id="Phobius"/>
    </source>
</evidence>
<gene>
    <name evidence="6" type="ORF">TNIT0693_LOCUS1875</name>
</gene>
<dbReference type="Pfam" id="PF00957">
    <property type="entry name" value="Synaptobrevin"/>
    <property type="match status" value="1"/>
</dbReference>
<protein>
    <recommendedName>
        <fullName evidence="5">V-SNARE coiled-coil homology domain-containing protein</fullName>
    </recommendedName>
</protein>
<keyword evidence="1" id="KW-0813">Transport</keyword>
<keyword evidence="2 3" id="KW-0175">Coiled coil</keyword>
<feature type="domain" description="V-SNARE coiled-coil homology" evidence="5">
    <location>
        <begin position="48"/>
        <end position="108"/>
    </location>
</feature>
<dbReference type="GO" id="GO:0016020">
    <property type="term" value="C:membrane"/>
    <property type="evidence" value="ECO:0007669"/>
    <property type="project" value="InterPro"/>
</dbReference>
<dbReference type="InterPro" id="IPR042855">
    <property type="entry name" value="V_SNARE_CC"/>
</dbReference>
<dbReference type="EMBL" id="HBFY01004859">
    <property type="protein sequence ID" value="CAD8963685.1"/>
    <property type="molecule type" value="Transcribed_RNA"/>
</dbReference>
<dbReference type="SUPFAM" id="SSF58038">
    <property type="entry name" value="SNARE fusion complex"/>
    <property type="match status" value="1"/>
</dbReference>
<evidence type="ECO:0000256" key="1">
    <source>
        <dbReference type="ARBA" id="ARBA00022927"/>
    </source>
</evidence>
<evidence type="ECO:0000259" key="5">
    <source>
        <dbReference type="PROSITE" id="PS50892"/>
    </source>
</evidence>
<proteinExistence type="predicted"/>
<organism evidence="6">
    <name type="scientific">Thalassionema nitzschioides</name>
    <dbReference type="NCBI Taxonomy" id="33649"/>
    <lineage>
        <taxon>Eukaryota</taxon>
        <taxon>Sar</taxon>
        <taxon>Stramenopiles</taxon>
        <taxon>Ochrophyta</taxon>
        <taxon>Bacillariophyta</taxon>
        <taxon>Fragilariophyceae</taxon>
        <taxon>Fragilariophycidae</taxon>
        <taxon>Thalassionemales</taxon>
        <taxon>Thalassionemataceae</taxon>
        <taxon>Thalassionema</taxon>
    </lineage>
</organism>
<dbReference type="CDD" id="cd15843">
    <property type="entry name" value="R-SNARE"/>
    <property type="match status" value="1"/>
</dbReference>
<dbReference type="AlphaFoldDB" id="A0A7S1H1P6"/>
<keyword evidence="4" id="KW-0812">Transmembrane</keyword>
<evidence type="ECO:0000256" key="2">
    <source>
        <dbReference type="PROSITE-ProRule" id="PRU00290"/>
    </source>
</evidence>
<evidence type="ECO:0000313" key="6">
    <source>
        <dbReference type="EMBL" id="CAD8963685.1"/>
    </source>
</evidence>
<dbReference type="GO" id="GO:0015031">
    <property type="term" value="P:protein transport"/>
    <property type="evidence" value="ECO:0007669"/>
    <property type="project" value="UniProtKB-KW"/>
</dbReference>
<keyword evidence="4" id="KW-0472">Membrane</keyword>
<keyword evidence="1" id="KW-0653">Protein transport</keyword>
<sequence>MLQELYTQFQDRFGGDAAMAPTNSLTKKAKELLSGECKKYEDPSNVDKAQKVLGQVDVVKGQMQDNIAGMLKNTERAESLAEKSDQLNEQASVFKKKAVDLKKQMRWKNLKMTIILVLVIIGAILIIVVPLVVKK</sequence>